<comment type="caution">
    <text evidence="5">The sequence shown here is derived from an EMBL/GenBank/DDBJ whole genome shotgun (WGS) entry which is preliminary data.</text>
</comment>
<dbReference type="GO" id="GO:0005524">
    <property type="term" value="F:ATP binding"/>
    <property type="evidence" value="ECO:0007669"/>
    <property type="project" value="UniProtKB-KW"/>
</dbReference>
<dbReference type="Pfam" id="PF00005">
    <property type="entry name" value="ABC_tran"/>
    <property type="match status" value="1"/>
</dbReference>
<evidence type="ECO:0000259" key="4">
    <source>
        <dbReference type="PROSITE" id="PS50893"/>
    </source>
</evidence>
<evidence type="ECO:0000313" key="6">
    <source>
        <dbReference type="Proteomes" id="UP001595897"/>
    </source>
</evidence>
<dbReference type="PANTHER" id="PTHR24220:SF611">
    <property type="entry name" value="ATP-BINDING COMPONENT OF ABC TRANSPORTER-RELATED"/>
    <property type="match status" value="1"/>
</dbReference>
<accession>A0ABV9M0Z1</accession>
<dbReference type="InterPro" id="IPR017871">
    <property type="entry name" value="ABC_transporter-like_CS"/>
</dbReference>
<dbReference type="InterPro" id="IPR003439">
    <property type="entry name" value="ABC_transporter-like_ATP-bd"/>
</dbReference>
<dbReference type="PROSITE" id="PS50893">
    <property type="entry name" value="ABC_TRANSPORTER_2"/>
    <property type="match status" value="1"/>
</dbReference>
<feature type="domain" description="ABC transporter" evidence="4">
    <location>
        <begin position="7"/>
        <end position="229"/>
    </location>
</feature>
<keyword evidence="2" id="KW-0547">Nucleotide-binding</keyword>
<gene>
    <name evidence="5" type="ORF">ACFO4O_14480</name>
</gene>
<dbReference type="CDD" id="cd03255">
    <property type="entry name" value="ABC_MJ0796_LolCDE_FtsE"/>
    <property type="match status" value="1"/>
</dbReference>
<dbReference type="InterPro" id="IPR003593">
    <property type="entry name" value="AAA+_ATPase"/>
</dbReference>
<evidence type="ECO:0000313" key="5">
    <source>
        <dbReference type="EMBL" id="MFC4701373.1"/>
    </source>
</evidence>
<dbReference type="RefSeq" id="WP_382409796.1">
    <property type="nucleotide sequence ID" value="NZ_JBHSGU010000009.1"/>
</dbReference>
<dbReference type="Gene3D" id="3.40.50.300">
    <property type="entry name" value="P-loop containing nucleotide triphosphate hydrolases"/>
    <property type="match status" value="1"/>
</dbReference>
<evidence type="ECO:0000256" key="2">
    <source>
        <dbReference type="ARBA" id="ARBA00022741"/>
    </source>
</evidence>
<dbReference type="EMBL" id="JBHSGU010000009">
    <property type="protein sequence ID" value="MFC4701373.1"/>
    <property type="molecule type" value="Genomic_DNA"/>
</dbReference>
<keyword evidence="6" id="KW-1185">Reference proteome</keyword>
<reference evidence="6" key="1">
    <citation type="journal article" date="2019" name="Int. J. Syst. Evol. Microbiol.">
        <title>The Global Catalogue of Microorganisms (GCM) 10K type strain sequencing project: providing services to taxonomists for standard genome sequencing and annotation.</title>
        <authorList>
            <consortium name="The Broad Institute Genomics Platform"/>
            <consortium name="The Broad Institute Genome Sequencing Center for Infectious Disease"/>
            <person name="Wu L."/>
            <person name="Ma J."/>
        </authorList>
    </citation>
    <scope>NUCLEOTIDE SEQUENCE [LARGE SCALE GENOMIC DNA]</scope>
    <source>
        <strain evidence="6">KACC 12507</strain>
    </source>
</reference>
<organism evidence="5 6">
    <name type="scientific">Glaciecola siphonariae</name>
    <dbReference type="NCBI Taxonomy" id="521012"/>
    <lineage>
        <taxon>Bacteria</taxon>
        <taxon>Pseudomonadati</taxon>
        <taxon>Pseudomonadota</taxon>
        <taxon>Gammaproteobacteria</taxon>
        <taxon>Alteromonadales</taxon>
        <taxon>Alteromonadaceae</taxon>
        <taxon>Glaciecola</taxon>
    </lineage>
</organism>
<name>A0ABV9M0Z1_9ALTE</name>
<keyword evidence="1" id="KW-0813">Transport</keyword>
<proteinExistence type="predicted"/>
<sequence length="229" mass="25077">MLTKPAIHVTNLHFRYQDNGQELLNIPDWQVEQGQSLFISGPSGSGKSTLLNLICGALVPTSGNIDILGGAFSQLRGTQRDAKRAKHIGVVFQQFNLIPYLSVRQNIQAAAYFAGAVKQNLDVRLLDFFTQLQLEPALLDRQASLLSVGQQQRVAIVRALINSPEILVVDEPTSALDANARDAFMEMLLKLTQTNKSTLLFVSHDSALAGYFEQHISMAELSTLGAESL</sequence>
<dbReference type="Proteomes" id="UP001595897">
    <property type="component" value="Unassembled WGS sequence"/>
</dbReference>
<evidence type="ECO:0000256" key="1">
    <source>
        <dbReference type="ARBA" id="ARBA00022448"/>
    </source>
</evidence>
<dbReference type="InterPro" id="IPR017911">
    <property type="entry name" value="MacB-like_ATP-bd"/>
</dbReference>
<dbReference type="SUPFAM" id="SSF52540">
    <property type="entry name" value="P-loop containing nucleoside triphosphate hydrolases"/>
    <property type="match status" value="1"/>
</dbReference>
<dbReference type="InterPro" id="IPR027417">
    <property type="entry name" value="P-loop_NTPase"/>
</dbReference>
<dbReference type="PROSITE" id="PS00211">
    <property type="entry name" value="ABC_TRANSPORTER_1"/>
    <property type="match status" value="1"/>
</dbReference>
<keyword evidence="3 5" id="KW-0067">ATP-binding</keyword>
<dbReference type="SMART" id="SM00382">
    <property type="entry name" value="AAA"/>
    <property type="match status" value="1"/>
</dbReference>
<dbReference type="PANTHER" id="PTHR24220">
    <property type="entry name" value="IMPORT ATP-BINDING PROTEIN"/>
    <property type="match status" value="1"/>
</dbReference>
<protein>
    <submittedName>
        <fullName evidence="5">ABC transporter ATP-binding protein</fullName>
    </submittedName>
</protein>
<dbReference type="InterPro" id="IPR015854">
    <property type="entry name" value="ABC_transpr_LolD-like"/>
</dbReference>
<evidence type="ECO:0000256" key="3">
    <source>
        <dbReference type="ARBA" id="ARBA00022840"/>
    </source>
</evidence>